<dbReference type="Proteomes" id="UP000054804">
    <property type="component" value="Unassembled WGS sequence"/>
</dbReference>
<organism evidence="2 3">
    <name type="scientific">Streptomyces silvensis</name>
    <dbReference type="NCBI Taxonomy" id="1765722"/>
    <lineage>
        <taxon>Bacteria</taxon>
        <taxon>Bacillati</taxon>
        <taxon>Actinomycetota</taxon>
        <taxon>Actinomycetes</taxon>
        <taxon>Kitasatosporales</taxon>
        <taxon>Streptomycetaceae</taxon>
        <taxon>Streptomyces</taxon>
    </lineage>
</organism>
<gene>
    <name evidence="2" type="ORF">AT728_33530</name>
</gene>
<name>A0A0W7WSC2_9ACTN</name>
<feature type="domain" description="HTH luxR-type" evidence="1">
    <location>
        <begin position="252"/>
        <end position="317"/>
    </location>
</feature>
<evidence type="ECO:0000313" key="3">
    <source>
        <dbReference type="Proteomes" id="UP000054804"/>
    </source>
</evidence>
<dbReference type="EMBL" id="LOCL01000078">
    <property type="protein sequence ID" value="KUF13368.1"/>
    <property type="molecule type" value="Genomic_DNA"/>
</dbReference>
<dbReference type="GO" id="GO:0006355">
    <property type="term" value="P:regulation of DNA-templated transcription"/>
    <property type="evidence" value="ECO:0007669"/>
    <property type="project" value="InterPro"/>
</dbReference>
<proteinExistence type="predicted"/>
<accession>A0A0W7WSC2</accession>
<reference evidence="2 3" key="1">
    <citation type="submission" date="2015-12" db="EMBL/GenBank/DDBJ databases">
        <title>Draft genome sequence of Streptomyces silvensis ATCC 53525, a producer of novel hormone antagonists.</title>
        <authorList>
            <person name="Johnston C.W."/>
            <person name="Li Y."/>
            <person name="Magarvey N.A."/>
        </authorList>
    </citation>
    <scope>NUCLEOTIDE SEQUENCE [LARGE SCALE GENOMIC DNA]</scope>
    <source>
        <strain evidence="2 3">ATCC 53525</strain>
    </source>
</reference>
<dbReference type="OrthoDB" id="4266042at2"/>
<dbReference type="InterPro" id="IPR051797">
    <property type="entry name" value="TrmB-like"/>
</dbReference>
<evidence type="ECO:0000313" key="2">
    <source>
        <dbReference type="EMBL" id="KUF13368.1"/>
    </source>
</evidence>
<sequence length="323" mass="35471">MEHRSHDAGELCEAGRRIYVRALREGRLHAEEARAAPCLSDLGLLHPDSQDARSLRPTPPAVALPRLLGAIDTRITAQRRREARLADVFAPLMDLDRRWTSSSGDSAGATVIHGRLRINAAIDHVASKAQVEALAIQPGGSRSVDDLMGALPRTHGILSRGGRLRTLYQHTTRHSPPALAHYRDLDGDVEVRTLNELPDRLLVFDRRVAFLPVNKVRDTAVEIRQQAVVDYLVTVFDLLWRLAVPMWPTPAPQPASNGITPRQRAIAALLTDGLTDTEIAARLGMNVRTARVHIAKLSTFLNSSSRAQLGYLIGRSGILDQPA</sequence>
<keyword evidence="3" id="KW-1185">Reference proteome</keyword>
<dbReference type="InterPro" id="IPR036388">
    <property type="entry name" value="WH-like_DNA-bd_sf"/>
</dbReference>
<dbReference type="InterPro" id="IPR016032">
    <property type="entry name" value="Sig_transdc_resp-reg_C-effctor"/>
</dbReference>
<dbReference type="GO" id="GO:0003677">
    <property type="term" value="F:DNA binding"/>
    <property type="evidence" value="ECO:0007669"/>
    <property type="project" value="InterPro"/>
</dbReference>
<protein>
    <submittedName>
        <fullName evidence="2">Helix-turn-helix transcriptional regulator</fullName>
    </submittedName>
</protein>
<dbReference type="Gene3D" id="1.10.10.10">
    <property type="entry name" value="Winged helix-like DNA-binding domain superfamily/Winged helix DNA-binding domain"/>
    <property type="match status" value="1"/>
</dbReference>
<dbReference type="SMART" id="SM00421">
    <property type="entry name" value="HTH_LUXR"/>
    <property type="match status" value="1"/>
</dbReference>
<dbReference type="InterPro" id="IPR000792">
    <property type="entry name" value="Tscrpt_reg_LuxR_C"/>
</dbReference>
<dbReference type="PANTHER" id="PTHR34293:SF1">
    <property type="entry name" value="HTH-TYPE TRANSCRIPTIONAL REGULATOR TRMBL2"/>
    <property type="match status" value="1"/>
</dbReference>
<dbReference type="PRINTS" id="PR00038">
    <property type="entry name" value="HTHLUXR"/>
</dbReference>
<dbReference type="PROSITE" id="PS50043">
    <property type="entry name" value="HTH_LUXR_2"/>
    <property type="match status" value="1"/>
</dbReference>
<dbReference type="PANTHER" id="PTHR34293">
    <property type="entry name" value="HTH-TYPE TRANSCRIPTIONAL REGULATOR TRMBL2"/>
    <property type="match status" value="1"/>
</dbReference>
<dbReference type="RefSeq" id="WP_058852423.1">
    <property type="nucleotide sequence ID" value="NZ_LOCL01000078.1"/>
</dbReference>
<dbReference type="AlphaFoldDB" id="A0A0W7WSC2"/>
<comment type="caution">
    <text evidence="2">The sequence shown here is derived from an EMBL/GenBank/DDBJ whole genome shotgun (WGS) entry which is preliminary data.</text>
</comment>
<evidence type="ECO:0000259" key="1">
    <source>
        <dbReference type="PROSITE" id="PS50043"/>
    </source>
</evidence>
<dbReference type="SUPFAM" id="SSF46894">
    <property type="entry name" value="C-terminal effector domain of the bipartite response regulators"/>
    <property type="match status" value="1"/>
</dbReference>
<dbReference type="STRING" id="1765722.AT728_33530"/>
<dbReference type="Pfam" id="PF00196">
    <property type="entry name" value="GerE"/>
    <property type="match status" value="1"/>
</dbReference>